<dbReference type="EC" id="2.7.1.36" evidence="12"/>
<evidence type="ECO:0000313" key="12">
    <source>
        <dbReference type="EMBL" id="QEN06863.1"/>
    </source>
</evidence>
<dbReference type="KEGG" id="ock:EXM22_02215"/>
<evidence type="ECO:0000259" key="10">
    <source>
        <dbReference type="Pfam" id="PF00288"/>
    </source>
</evidence>
<keyword evidence="13" id="KW-1185">Reference proteome</keyword>
<evidence type="ECO:0000256" key="2">
    <source>
        <dbReference type="ARBA" id="ARBA00022516"/>
    </source>
</evidence>
<name>A0A5C1QFG1_9SPIO</name>
<dbReference type="InterPro" id="IPR036554">
    <property type="entry name" value="GHMP_kinase_C_sf"/>
</dbReference>
<comment type="pathway">
    <text evidence="9">Isoprenoid biosynthesis; isopentenyl diphosphate biosynthesis via mevalonate pathway; isopentenyl diphosphate from (R)-mevalonate: step 1/3.</text>
</comment>
<dbReference type="InterPro" id="IPR020568">
    <property type="entry name" value="Ribosomal_Su5_D2-typ_SF"/>
</dbReference>
<dbReference type="Pfam" id="PF08544">
    <property type="entry name" value="GHMP_kinases_C"/>
    <property type="match status" value="1"/>
</dbReference>
<dbReference type="AlphaFoldDB" id="A0A5C1QFG1"/>
<feature type="domain" description="GHMP kinase N-terminal" evidence="10">
    <location>
        <begin position="73"/>
        <end position="154"/>
    </location>
</feature>
<keyword evidence="8" id="KW-0443">Lipid metabolism</keyword>
<dbReference type="GO" id="GO:0019287">
    <property type="term" value="P:isopentenyl diphosphate biosynthetic process, mevalonate pathway"/>
    <property type="evidence" value="ECO:0007669"/>
    <property type="project" value="UniProtKB-UniPathway"/>
</dbReference>
<dbReference type="InterPro" id="IPR014721">
    <property type="entry name" value="Ribsml_uS5_D2-typ_fold_subgr"/>
</dbReference>
<dbReference type="InterPro" id="IPR013750">
    <property type="entry name" value="GHMP_kinase_C_dom"/>
</dbReference>
<dbReference type="PANTHER" id="PTHR43290">
    <property type="entry name" value="MEVALONATE KINASE"/>
    <property type="match status" value="1"/>
</dbReference>
<reference evidence="12 13" key="1">
    <citation type="submission" date="2019-02" db="EMBL/GenBank/DDBJ databases">
        <title>Complete Genome Sequence and Methylome Analysis of free living Spirochaetas.</title>
        <authorList>
            <person name="Fomenkov A."/>
            <person name="Dubinina G."/>
            <person name="Leshcheva N."/>
            <person name="Mikheeva N."/>
            <person name="Grabovich M."/>
            <person name="Vincze T."/>
            <person name="Roberts R.J."/>
        </authorList>
    </citation>
    <scope>NUCLEOTIDE SEQUENCE [LARGE SCALE GENOMIC DNA]</scope>
    <source>
        <strain evidence="12 13">K2</strain>
    </source>
</reference>
<dbReference type="GO" id="GO:0004496">
    <property type="term" value="F:mevalonate kinase activity"/>
    <property type="evidence" value="ECO:0007669"/>
    <property type="project" value="UniProtKB-EC"/>
</dbReference>
<dbReference type="EMBL" id="CP036150">
    <property type="protein sequence ID" value="QEN06863.1"/>
    <property type="molecule type" value="Genomic_DNA"/>
</dbReference>
<accession>A0A5C1QFG1</accession>
<feature type="domain" description="GHMP kinase C-terminal" evidence="11">
    <location>
        <begin position="224"/>
        <end position="301"/>
    </location>
</feature>
<proteinExistence type="predicted"/>
<dbReference type="UniPathway" id="UPA00057">
    <property type="reaction ID" value="UER00098"/>
</dbReference>
<organism evidence="12 13">
    <name type="scientific">Oceanispirochaeta crateris</name>
    <dbReference type="NCBI Taxonomy" id="2518645"/>
    <lineage>
        <taxon>Bacteria</taxon>
        <taxon>Pseudomonadati</taxon>
        <taxon>Spirochaetota</taxon>
        <taxon>Spirochaetia</taxon>
        <taxon>Spirochaetales</taxon>
        <taxon>Spirochaetaceae</taxon>
        <taxon>Oceanispirochaeta</taxon>
    </lineage>
</organism>
<dbReference type="Proteomes" id="UP000324209">
    <property type="component" value="Chromosome"/>
</dbReference>
<dbReference type="PANTHER" id="PTHR43290:SF2">
    <property type="entry name" value="MEVALONATE KINASE"/>
    <property type="match status" value="1"/>
</dbReference>
<keyword evidence="3 12" id="KW-0808">Transferase</keyword>
<evidence type="ECO:0000256" key="8">
    <source>
        <dbReference type="ARBA" id="ARBA00023098"/>
    </source>
</evidence>
<keyword evidence="2" id="KW-0444">Lipid biosynthesis</keyword>
<evidence type="ECO:0000256" key="5">
    <source>
        <dbReference type="ARBA" id="ARBA00022777"/>
    </source>
</evidence>
<dbReference type="Gene3D" id="3.30.70.890">
    <property type="entry name" value="GHMP kinase, C-terminal domain"/>
    <property type="match status" value="1"/>
</dbReference>
<evidence type="ECO:0000256" key="4">
    <source>
        <dbReference type="ARBA" id="ARBA00022741"/>
    </source>
</evidence>
<dbReference type="SUPFAM" id="SSF54211">
    <property type="entry name" value="Ribosomal protein S5 domain 2-like"/>
    <property type="match status" value="1"/>
</dbReference>
<keyword evidence="6" id="KW-0067">ATP-binding</keyword>
<evidence type="ECO:0000256" key="1">
    <source>
        <dbReference type="ARBA" id="ARBA00022490"/>
    </source>
</evidence>
<evidence type="ECO:0000313" key="13">
    <source>
        <dbReference type="Proteomes" id="UP000324209"/>
    </source>
</evidence>
<dbReference type="GO" id="GO:0005524">
    <property type="term" value="F:ATP binding"/>
    <property type="evidence" value="ECO:0007669"/>
    <property type="project" value="UniProtKB-KW"/>
</dbReference>
<protein>
    <submittedName>
        <fullName evidence="12">Mevalonate kinase</fullName>
        <ecNumber evidence="12">2.7.1.36</ecNumber>
    </submittedName>
</protein>
<dbReference type="SUPFAM" id="SSF55060">
    <property type="entry name" value="GHMP Kinase, C-terminal domain"/>
    <property type="match status" value="1"/>
</dbReference>
<dbReference type="PRINTS" id="PR00959">
    <property type="entry name" value="MEVGALKINASE"/>
</dbReference>
<evidence type="ECO:0000256" key="9">
    <source>
        <dbReference type="ARBA" id="ARBA00029438"/>
    </source>
</evidence>
<dbReference type="RefSeq" id="WP_149484945.1">
    <property type="nucleotide sequence ID" value="NZ_CP036150.1"/>
</dbReference>
<dbReference type="Pfam" id="PF00288">
    <property type="entry name" value="GHMP_kinases_N"/>
    <property type="match status" value="1"/>
</dbReference>
<dbReference type="OrthoDB" id="9764892at2"/>
<gene>
    <name evidence="12" type="primary">mvk</name>
    <name evidence="12" type="ORF">EXM22_02215</name>
</gene>
<dbReference type="InterPro" id="IPR006205">
    <property type="entry name" value="Mev_gal_kin"/>
</dbReference>
<dbReference type="InterPro" id="IPR006204">
    <property type="entry name" value="GHMP_kinase_N_dom"/>
</dbReference>
<keyword evidence="5 12" id="KW-0418">Kinase</keyword>
<evidence type="ECO:0000259" key="11">
    <source>
        <dbReference type="Pfam" id="PF08544"/>
    </source>
</evidence>
<evidence type="ECO:0000256" key="3">
    <source>
        <dbReference type="ARBA" id="ARBA00022679"/>
    </source>
</evidence>
<sequence length="323" mass="35022">MNTGKGFGKTILIGDQFVLWEIPAILAAIPFETECTVERLNSGSGWILDDKRIEVPGYKKAKEKDCQVSFDRMIEVMKLDLAKNPIKITVEGDLLAGSGVGASAAICVSFARACNKEFNLNMSILDINHVAWEGEFGYHGLPSGLDNTVSTYGGVIKYRIKDGIKQFERIQLENPIEIVLGNSGVTANTASLKGFLEEQEKSDPELFNSRLNTIRTQVEDLGQALSKADLKETGKIMNENHKVLIEMGLSHERLIELCDKALSLGALGAKVTGGGRGGYMVALTPGKNLQEKVASAFEAEGIATIRATIGGKPTDETTFQILK</sequence>
<keyword evidence="4" id="KW-0547">Nucleotide-binding</keyword>
<evidence type="ECO:0000256" key="7">
    <source>
        <dbReference type="ARBA" id="ARBA00022842"/>
    </source>
</evidence>
<keyword evidence="1" id="KW-0963">Cytoplasm</keyword>
<dbReference type="GO" id="GO:0005829">
    <property type="term" value="C:cytosol"/>
    <property type="evidence" value="ECO:0007669"/>
    <property type="project" value="TreeGrafter"/>
</dbReference>
<evidence type="ECO:0000256" key="6">
    <source>
        <dbReference type="ARBA" id="ARBA00022840"/>
    </source>
</evidence>
<dbReference type="NCBIfam" id="TIGR00549">
    <property type="entry name" value="mevalon_kin"/>
    <property type="match status" value="1"/>
</dbReference>
<keyword evidence="7" id="KW-0460">Magnesium</keyword>
<dbReference type="Gene3D" id="3.30.230.10">
    <property type="match status" value="1"/>
</dbReference>